<reference evidence="1 2" key="1">
    <citation type="submission" date="2019-06" db="EMBL/GenBank/DDBJ databases">
        <title>Genome Sequence of the Brown Rot Fungal Pathogen Monilinia laxa.</title>
        <authorList>
            <person name="De Miccolis Angelini R.M."/>
            <person name="Landi L."/>
            <person name="Abate D."/>
            <person name="Pollastro S."/>
            <person name="Romanazzi G."/>
            <person name="Faretra F."/>
        </authorList>
    </citation>
    <scope>NUCLEOTIDE SEQUENCE [LARGE SCALE GENOMIC DNA]</scope>
    <source>
        <strain evidence="1 2">Mlax316</strain>
    </source>
</reference>
<name>A0A5N6KG52_MONLA</name>
<accession>A0A5N6KG52</accession>
<dbReference type="EMBL" id="VIGI01000003">
    <property type="protein sequence ID" value="KAB8302672.1"/>
    <property type="molecule type" value="Genomic_DNA"/>
</dbReference>
<evidence type="ECO:0000313" key="2">
    <source>
        <dbReference type="Proteomes" id="UP000326757"/>
    </source>
</evidence>
<sequence length="105" mass="11406">MVPSRKLAAIVLPNDSILVSLPSHNYGPIPQKSSQLAAMRNPSCPWSANTIIILSRLKVCTLSKKYCTGSSSIVLLCGESISLELIHPYSSNVHPAHSRSKDLHE</sequence>
<proteinExistence type="predicted"/>
<gene>
    <name evidence="1" type="ORF">EYC80_006036</name>
</gene>
<protein>
    <submittedName>
        <fullName evidence="1">Uncharacterized protein</fullName>
    </submittedName>
</protein>
<organism evidence="1 2">
    <name type="scientific">Monilinia laxa</name>
    <name type="common">Brown rot fungus</name>
    <name type="synonym">Sclerotinia laxa</name>
    <dbReference type="NCBI Taxonomy" id="61186"/>
    <lineage>
        <taxon>Eukaryota</taxon>
        <taxon>Fungi</taxon>
        <taxon>Dikarya</taxon>
        <taxon>Ascomycota</taxon>
        <taxon>Pezizomycotina</taxon>
        <taxon>Leotiomycetes</taxon>
        <taxon>Helotiales</taxon>
        <taxon>Sclerotiniaceae</taxon>
        <taxon>Monilinia</taxon>
    </lineage>
</organism>
<dbReference type="AlphaFoldDB" id="A0A5N6KG52"/>
<evidence type="ECO:0000313" key="1">
    <source>
        <dbReference type="EMBL" id="KAB8302672.1"/>
    </source>
</evidence>
<dbReference type="Proteomes" id="UP000326757">
    <property type="component" value="Unassembled WGS sequence"/>
</dbReference>
<keyword evidence="2" id="KW-1185">Reference proteome</keyword>
<comment type="caution">
    <text evidence="1">The sequence shown here is derived from an EMBL/GenBank/DDBJ whole genome shotgun (WGS) entry which is preliminary data.</text>
</comment>